<dbReference type="Gene3D" id="1.10.1780.10">
    <property type="entry name" value="Clp, N-terminal domain"/>
    <property type="match status" value="1"/>
</dbReference>
<dbReference type="Gene3D" id="3.40.50.300">
    <property type="entry name" value="P-loop containing nucleotide triphosphate hydrolases"/>
    <property type="match status" value="2"/>
</dbReference>
<dbReference type="SUPFAM" id="SSF52540">
    <property type="entry name" value="P-loop containing nucleoside triphosphate hydrolases"/>
    <property type="match status" value="1"/>
</dbReference>
<keyword evidence="4" id="KW-0804">Transcription</keyword>
<dbReference type="AlphaFoldDB" id="A0ABD3DPE5"/>
<dbReference type="Proteomes" id="UP001632038">
    <property type="component" value="Unassembled WGS sequence"/>
</dbReference>
<evidence type="ECO:0000313" key="7">
    <source>
        <dbReference type="EMBL" id="KAL3644151.1"/>
    </source>
</evidence>
<dbReference type="PANTHER" id="PTHR43572">
    <property type="entry name" value="CHAPERONE PROTEIN CLPD, CHLOROPLASTIC"/>
    <property type="match status" value="1"/>
</dbReference>
<comment type="similarity">
    <text evidence="1">Belongs to the ClpA/ClpB family.</text>
</comment>
<evidence type="ECO:0000256" key="1">
    <source>
        <dbReference type="ARBA" id="ARBA00008675"/>
    </source>
</evidence>
<proteinExistence type="inferred from homology"/>
<feature type="domain" description="Clp R" evidence="6">
    <location>
        <begin position="9"/>
        <end position="174"/>
    </location>
</feature>
<dbReference type="SUPFAM" id="SSF81923">
    <property type="entry name" value="Double Clp-N motif"/>
    <property type="match status" value="1"/>
</dbReference>
<dbReference type="EMBL" id="JAVIJP010000015">
    <property type="protein sequence ID" value="KAL3644151.1"/>
    <property type="molecule type" value="Genomic_DNA"/>
</dbReference>
<protein>
    <recommendedName>
        <fullName evidence="6">Clp R domain-containing protein</fullName>
    </recommendedName>
</protein>
<evidence type="ECO:0000256" key="2">
    <source>
        <dbReference type="ARBA" id="ARBA00022737"/>
    </source>
</evidence>
<evidence type="ECO:0000256" key="5">
    <source>
        <dbReference type="PROSITE-ProRule" id="PRU01251"/>
    </source>
</evidence>
<dbReference type="InterPro" id="IPR036628">
    <property type="entry name" value="Clp_N_dom_sf"/>
</dbReference>
<keyword evidence="8" id="KW-1185">Reference proteome</keyword>
<dbReference type="InterPro" id="IPR051650">
    <property type="entry name" value="SL_signaling_regulator"/>
</dbReference>
<evidence type="ECO:0000313" key="8">
    <source>
        <dbReference type="Proteomes" id="UP001632038"/>
    </source>
</evidence>
<dbReference type="Pfam" id="PF23569">
    <property type="entry name" value="NBD_SMAX1"/>
    <property type="match status" value="1"/>
</dbReference>
<keyword evidence="2 5" id="KW-0677">Repeat</keyword>
<evidence type="ECO:0000259" key="6">
    <source>
        <dbReference type="PROSITE" id="PS51903"/>
    </source>
</evidence>
<dbReference type="PROSITE" id="PS51903">
    <property type="entry name" value="CLP_R"/>
    <property type="match status" value="1"/>
</dbReference>
<keyword evidence="3" id="KW-0805">Transcription regulation</keyword>
<reference evidence="8" key="1">
    <citation type="journal article" date="2024" name="IScience">
        <title>Strigolactones Initiate the Formation of Haustorium-like Structures in Castilleja.</title>
        <authorList>
            <person name="Buerger M."/>
            <person name="Peterson D."/>
            <person name="Chory J."/>
        </authorList>
    </citation>
    <scope>NUCLEOTIDE SEQUENCE [LARGE SCALE GENOMIC DNA]</scope>
</reference>
<sequence length="973" mass="108813">MRAGSACAAQQTLSAEAASVLKHSLSLARRRGHAQVTPLHVADTLLTSRTSLLRRACLKSQPPHLSHHPLQCRALELCFNVALNRLPATPGPLLSAQPSLSNALVAALKRAQAHQRRGCVEQQQPPPLIAVKVELEQLVLSILDDPSVSRVMREAGFSSAAVKNNLEDANLNSVFQCYTNNNNNSGGIYSTPNSPPTENNTLWHSHLLTCASEQNPLFFSPQTTNFSSLNEDVKVVFDVLLSKRKKNIVIVGDSLSMAENVVLEIMGKFERGDVPEELKPAHFIKFQFSSVPLRFMKREEVEMNIADMKRKVDSFSGAGVIIYTGDLSWTVESDDEGDYRPVEHLIEEMGKLLSFYTNNNGLSCSMKKRVWLMATANYQTYMKCQMKQQPLDLHWALQAVSVPTGGLGLSLNAATSGQYSRIIKNPSHDLEKNPFFVPDEHEVLTCCPECKSNYEKEASFKRTQHKSFSSHSVINNDAEINASAHLPFWLKPHAIDTLVKDDLIQLRRKYNKLCQSLHKGSHNPNNPISVISNQSYLGRDYSYPSSCSNWPSEKSNIFADSETISFANNYPPVKANRTASSLPRFRRQQSCHIDFSFSNAASKYHSVKPNLDSLKGPDDKDVKITLALGNLSYNDLTVTSEDDTNKENLVKLFQENIPWQSETIALILEALSVHSIMNGRDQFILIKGNDNVGKRRFAVGIAKFLFGSSEFLFRVNVRKNEHGREMLKRALRDCEKLVVLIEDVDYANCDFAEFLDETYERNSGRAIFILTTNDDEKSYEKSKGDYVNSVIQMSLVVDHGNNKRKADWDSPTTKNKSQRCNEVEQEVSSNMLDLNIKADDQDEVKTCKPNSLLERIKNRYVLNMGSDQEACAKDMFLSKLKKCFAEVNVASSLSVEEKVLEGVLRGSGLYLNSLFEEWVNEVFRTSLQTIDSGEGVKISGIRLCLGGKGDICLEEDGYMGTCLPKSIQVSLEG</sequence>
<dbReference type="InterPro" id="IPR058680">
    <property type="entry name" value="NBD_SMAX1-like"/>
</dbReference>
<dbReference type="InterPro" id="IPR004176">
    <property type="entry name" value="Clp_R_N"/>
</dbReference>
<dbReference type="PANTHER" id="PTHR43572:SF3">
    <property type="entry name" value="PROTEIN SMAX1-LIKE 5"/>
    <property type="match status" value="1"/>
</dbReference>
<dbReference type="InterPro" id="IPR027417">
    <property type="entry name" value="P-loop_NTPase"/>
</dbReference>
<accession>A0ABD3DPE5</accession>
<comment type="caution">
    <text evidence="7">The sequence shown here is derived from an EMBL/GenBank/DDBJ whole genome shotgun (WGS) entry which is preliminary data.</text>
</comment>
<gene>
    <name evidence="7" type="ORF">CASFOL_012083</name>
</gene>
<evidence type="ECO:0000256" key="3">
    <source>
        <dbReference type="ARBA" id="ARBA00023015"/>
    </source>
</evidence>
<organism evidence="7 8">
    <name type="scientific">Castilleja foliolosa</name>
    <dbReference type="NCBI Taxonomy" id="1961234"/>
    <lineage>
        <taxon>Eukaryota</taxon>
        <taxon>Viridiplantae</taxon>
        <taxon>Streptophyta</taxon>
        <taxon>Embryophyta</taxon>
        <taxon>Tracheophyta</taxon>
        <taxon>Spermatophyta</taxon>
        <taxon>Magnoliopsida</taxon>
        <taxon>eudicotyledons</taxon>
        <taxon>Gunneridae</taxon>
        <taxon>Pentapetalae</taxon>
        <taxon>asterids</taxon>
        <taxon>lamiids</taxon>
        <taxon>Lamiales</taxon>
        <taxon>Orobanchaceae</taxon>
        <taxon>Pedicularideae</taxon>
        <taxon>Castillejinae</taxon>
        <taxon>Castilleja</taxon>
    </lineage>
</organism>
<dbReference type="FunFam" id="1.10.1780.10:FF:000005">
    <property type="entry name" value="protein SUPPRESSOR OF MAX2 1"/>
    <property type="match status" value="1"/>
</dbReference>
<name>A0ABD3DPE5_9LAMI</name>
<evidence type="ECO:0000256" key="4">
    <source>
        <dbReference type="ARBA" id="ARBA00023163"/>
    </source>
</evidence>